<keyword evidence="6" id="KW-1185">Reference proteome</keyword>
<dbReference type="GO" id="GO:0005576">
    <property type="term" value="C:extracellular region"/>
    <property type="evidence" value="ECO:0007669"/>
    <property type="project" value="UniProtKB-SubCell"/>
</dbReference>
<dbReference type="AlphaFoldDB" id="K0TEF0"/>
<feature type="region of interest" description="Disordered" evidence="3">
    <location>
        <begin position="273"/>
        <end position="320"/>
    </location>
</feature>
<organism evidence="5 6">
    <name type="scientific">Thalassiosira oceanica</name>
    <name type="common">Marine diatom</name>
    <dbReference type="NCBI Taxonomy" id="159749"/>
    <lineage>
        <taxon>Eukaryota</taxon>
        <taxon>Sar</taxon>
        <taxon>Stramenopiles</taxon>
        <taxon>Ochrophyta</taxon>
        <taxon>Bacillariophyta</taxon>
        <taxon>Coscinodiscophyceae</taxon>
        <taxon>Thalassiosirophycidae</taxon>
        <taxon>Thalassiosirales</taxon>
        <taxon>Thalassiosiraceae</taxon>
        <taxon>Thalassiosira</taxon>
    </lineage>
</organism>
<dbReference type="InterPro" id="IPR011049">
    <property type="entry name" value="Serralysin-like_metalloprot_C"/>
</dbReference>
<dbReference type="Proteomes" id="UP000266841">
    <property type="component" value="Unassembled WGS sequence"/>
</dbReference>
<evidence type="ECO:0008006" key="7">
    <source>
        <dbReference type="Google" id="ProtNLM"/>
    </source>
</evidence>
<name>K0TEF0_THAOC</name>
<dbReference type="PRINTS" id="PR00313">
    <property type="entry name" value="CABNDNGRPT"/>
</dbReference>
<evidence type="ECO:0000256" key="1">
    <source>
        <dbReference type="ARBA" id="ARBA00004613"/>
    </source>
</evidence>
<evidence type="ECO:0000256" key="3">
    <source>
        <dbReference type="SAM" id="MobiDB-lite"/>
    </source>
</evidence>
<gene>
    <name evidence="5" type="ORF">THAOC_02516</name>
</gene>
<sequence length="456" mass="47633">MDIETGADRPKVSERQMSAISLGRITADHPAFSDCDDVTKAFILSELVKVDTNNDGLLDSSELITFAKNCIQRATADSKKISSQRRTIFGLAAGTVFLCLAVFGLTAGAVFIAKDTSVSSSNVLTTRSGQPVRTELKSNDFVAFAPADESPFDRDGTLAAEAADPVVAPTPGAAKSLGCVNGADVPSMVQKSLRSPVLLTAPDGSVHKIDGHDIEWNEDGGATIVESSGMVYKIRKDPSCASVSDRRRLGKLDLSGFSVVQEAGNICSITGTDGDDMMTGSGGNDKLSGGDGNDKLSGGDGNDTLDGGAGDNHLEGGAGNDHLTGGIGNDLLDGGDGDDRLFGGAGNNTAIFAGKRSGYGFALKKDELLPLTFLQVTHGKEVDTLHGIDTLKFADATCTVASSKGDIKPEDNWLAYIGISSKLYSPKEDRCDKSGQTLLEGSHHFYGTVYVCITCE</sequence>
<keyword evidence="4" id="KW-1133">Transmembrane helix</keyword>
<protein>
    <recommendedName>
        <fullName evidence="7">EF-hand domain-containing protein</fullName>
    </recommendedName>
</protein>
<dbReference type="Gene3D" id="2.150.10.10">
    <property type="entry name" value="Serralysin-like metalloprotease, C-terminal"/>
    <property type="match status" value="2"/>
</dbReference>
<dbReference type="InterPro" id="IPR001343">
    <property type="entry name" value="Hemolysn_Ca-bd"/>
</dbReference>
<dbReference type="PROSITE" id="PS00330">
    <property type="entry name" value="HEMOLYSIN_CALCIUM"/>
    <property type="match status" value="1"/>
</dbReference>
<dbReference type="InterPro" id="IPR050557">
    <property type="entry name" value="RTX_toxin/Mannuronan_C5-epim"/>
</dbReference>
<dbReference type="OrthoDB" id="5212at2759"/>
<feature type="transmembrane region" description="Helical" evidence="4">
    <location>
        <begin position="88"/>
        <end position="113"/>
    </location>
</feature>
<evidence type="ECO:0000313" key="5">
    <source>
        <dbReference type="EMBL" id="EJK75755.1"/>
    </source>
</evidence>
<dbReference type="PROSITE" id="PS00018">
    <property type="entry name" value="EF_HAND_1"/>
    <property type="match status" value="1"/>
</dbReference>
<proteinExistence type="predicted"/>
<dbReference type="GO" id="GO:0005509">
    <property type="term" value="F:calcium ion binding"/>
    <property type="evidence" value="ECO:0007669"/>
    <property type="project" value="InterPro"/>
</dbReference>
<dbReference type="Pfam" id="PF00353">
    <property type="entry name" value="HemolysinCabind"/>
    <property type="match status" value="1"/>
</dbReference>
<comment type="caution">
    <text evidence="5">The sequence shown here is derived from an EMBL/GenBank/DDBJ whole genome shotgun (WGS) entry which is preliminary data.</text>
</comment>
<evidence type="ECO:0000256" key="4">
    <source>
        <dbReference type="SAM" id="Phobius"/>
    </source>
</evidence>
<dbReference type="PANTHER" id="PTHR38340">
    <property type="entry name" value="S-LAYER PROTEIN"/>
    <property type="match status" value="1"/>
</dbReference>
<keyword evidence="2" id="KW-0964">Secreted</keyword>
<comment type="subcellular location">
    <subcellularLocation>
        <location evidence="1">Secreted</location>
    </subcellularLocation>
</comment>
<dbReference type="SUPFAM" id="SSF51120">
    <property type="entry name" value="beta-Roll"/>
    <property type="match status" value="1"/>
</dbReference>
<dbReference type="EMBL" id="AGNL01002743">
    <property type="protein sequence ID" value="EJK75755.1"/>
    <property type="molecule type" value="Genomic_DNA"/>
</dbReference>
<dbReference type="PANTHER" id="PTHR38340:SF1">
    <property type="entry name" value="S-LAYER PROTEIN"/>
    <property type="match status" value="1"/>
</dbReference>
<keyword evidence="4" id="KW-0812">Transmembrane</keyword>
<reference evidence="5 6" key="1">
    <citation type="journal article" date="2012" name="Genome Biol.">
        <title>Genome and low-iron response of an oceanic diatom adapted to chronic iron limitation.</title>
        <authorList>
            <person name="Lommer M."/>
            <person name="Specht M."/>
            <person name="Roy A.S."/>
            <person name="Kraemer L."/>
            <person name="Andreson R."/>
            <person name="Gutowska M.A."/>
            <person name="Wolf J."/>
            <person name="Bergner S.V."/>
            <person name="Schilhabel M.B."/>
            <person name="Klostermeier U.C."/>
            <person name="Beiko R.G."/>
            <person name="Rosenstiel P."/>
            <person name="Hippler M."/>
            <person name="Laroche J."/>
        </authorList>
    </citation>
    <scope>NUCLEOTIDE SEQUENCE [LARGE SCALE GENOMIC DNA]</scope>
    <source>
        <strain evidence="5 6">CCMP1005</strain>
    </source>
</reference>
<evidence type="ECO:0000256" key="2">
    <source>
        <dbReference type="ARBA" id="ARBA00022525"/>
    </source>
</evidence>
<accession>K0TEF0</accession>
<dbReference type="InterPro" id="IPR018247">
    <property type="entry name" value="EF_Hand_1_Ca_BS"/>
</dbReference>
<evidence type="ECO:0000313" key="6">
    <source>
        <dbReference type="Proteomes" id="UP000266841"/>
    </source>
</evidence>
<keyword evidence="4" id="KW-0472">Membrane</keyword>
<dbReference type="InterPro" id="IPR018511">
    <property type="entry name" value="Hemolysin-typ_Ca-bd_CS"/>
</dbReference>